<dbReference type="InterPro" id="IPR001709">
    <property type="entry name" value="Flavoprot_Pyr_Nucl_cyt_Rdtase"/>
</dbReference>
<evidence type="ECO:0000313" key="13">
    <source>
        <dbReference type="EMBL" id="MCX2965024.1"/>
    </source>
</evidence>
<evidence type="ECO:0000256" key="1">
    <source>
        <dbReference type="ARBA" id="ARBA00001917"/>
    </source>
</evidence>
<dbReference type="PRINTS" id="PR00371">
    <property type="entry name" value="FPNCR"/>
</dbReference>
<dbReference type="Gene3D" id="3.40.50.80">
    <property type="entry name" value="Nucleotide-binding domain of ferredoxin-NADP reductase (FNR) module"/>
    <property type="match status" value="1"/>
</dbReference>
<dbReference type="InterPro" id="IPR003097">
    <property type="entry name" value="CysJ-like_FAD-binding"/>
</dbReference>
<evidence type="ECO:0000259" key="12">
    <source>
        <dbReference type="PROSITE" id="PS51384"/>
    </source>
</evidence>
<evidence type="ECO:0000256" key="6">
    <source>
        <dbReference type="ARBA" id="ARBA00022827"/>
    </source>
</evidence>
<keyword evidence="4" id="KW-0285">Flavoprotein</keyword>
<feature type="region of interest" description="Disordered" evidence="11">
    <location>
        <begin position="1"/>
        <end position="26"/>
    </location>
</feature>
<dbReference type="PANTHER" id="PTHR19384:SF128">
    <property type="entry name" value="NADPH OXIDOREDUCTASE A"/>
    <property type="match status" value="1"/>
</dbReference>
<dbReference type="GO" id="GO:0004783">
    <property type="term" value="F:sulfite reductase (NADPH) activity"/>
    <property type="evidence" value="ECO:0007669"/>
    <property type="project" value="UniProtKB-EC"/>
</dbReference>
<comment type="caution">
    <text evidence="13">The sequence shown here is derived from an EMBL/GenBank/DDBJ whole genome shotgun (WGS) entry which is preliminary data.</text>
</comment>
<dbReference type="SUPFAM" id="SSF63380">
    <property type="entry name" value="Riboflavin synthase domain-like"/>
    <property type="match status" value="1"/>
</dbReference>
<evidence type="ECO:0000256" key="7">
    <source>
        <dbReference type="ARBA" id="ARBA00022857"/>
    </source>
</evidence>
<evidence type="ECO:0000256" key="4">
    <source>
        <dbReference type="ARBA" id="ARBA00022630"/>
    </source>
</evidence>
<evidence type="ECO:0000256" key="11">
    <source>
        <dbReference type="SAM" id="MobiDB-lite"/>
    </source>
</evidence>
<sequence length="398" mass="43841">MPLDSSSPPVLRESSSRHVPTRVRSKWSRKNPYRATVVANTVLSGPGSDKEVRHIVLSLGDSGIEYQPGDGINVWPVNDPDVVARIIDRLGVAPDTPVADRRTTRALCEALTHGYEVCTAPEDLLRLIACRTGNPELNSLVADDVARDARDAWLAGKDVLDLLEVDRSVVIAPEELIAQLRPLVHRQYSVSSSPLVHGSTVHLTMATVRHDGADRRRGGTCSTFVADRRPAGTEVDVFVSANRAFRLPPDDIKAIMIGPGTGIAPFRAFLHERAARRASGGNWLFFGDRHREHDHIYADEIEGFVADGLLSRVDLAFSRDQEHKIYVQDRMREQGAALYAWLSEGAHIYVCGDATRMAPDVDTALLDIIAEHGGLSTTAAHGVVDELRRTKRYVRDVY</sequence>
<evidence type="ECO:0000256" key="5">
    <source>
        <dbReference type="ARBA" id="ARBA00022643"/>
    </source>
</evidence>
<dbReference type="InterPro" id="IPR017938">
    <property type="entry name" value="Riboflavin_synthase-like_b-brl"/>
</dbReference>
<keyword evidence="14" id="KW-1185">Reference proteome</keyword>
<evidence type="ECO:0000256" key="10">
    <source>
        <dbReference type="ARBA" id="ARBA00052219"/>
    </source>
</evidence>
<dbReference type="Gene3D" id="1.20.990.10">
    <property type="entry name" value="NADPH-cytochrome p450 Reductase, Chain A, domain 3"/>
    <property type="match status" value="1"/>
</dbReference>
<dbReference type="Pfam" id="PF00667">
    <property type="entry name" value="FAD_binding_1"/>
    <property type="match status" value="1"/>
</dbReference>
<dbReference type="AlphaFoldDB" id="A0A9X3I604"/>
<dbReference type="InterPro" id="IPR023173">
    <property type="entry name" value="NADPH_Cyt_P450_Rdtase_alpha"/>
</dbReference>
<gene>
    <name evidence="13" type="ORF">OSB52_13080</name>
</gene>
<dbReference type="PANTHER" id="PTHR19384">
    <property type="entry name" value="NITRIC OXIDE SYNTHASE-RELATED"/>
    <property type="match status" value="1"/>
</dbReference>
<comment type="cofactor">
    <cofactor evidence="1">
        <name>FMN</name>
        <dbReference type="ChEBI" id="CHEBI:58210"/>
    </cofactor>
</comment>
<name>A0A9X3I604_9ACTN</name>
<keyword evidence="7" id="KW-0521">NADP</keyword>
<keyword evidence="8" id="KW-0560">Oxidoreductase</keyword>
<comment type="catalytic activity">
    <reaction evidence="10">
        <text>hydrogen sulfide + 3 NADP(+) + 3 H2O = sulfite + 3 NADPH + 4 H(+)</text>
        <dbReference type="Rhea" id="RHEA:13801"/>
        <dbReference type="ChEBI" id="CHEBI:15377"/>
        <dbReference type="ChEBI" id="CHEBI:15378"/>
        <dbReference type="ChEBI" id="CHEBI:17359"/>
        <dbReference type="ChEBI" id="CHEBI:29919"/>
        <dbReference type="ChEBI" id="CHEBI:57783"/>
        <dbReference type="ChEBI" id="CHEBI:58349"/>
        <dbReference type="EC" id="1.8.1.2"/>
    </reaction>
</comment>
<reference evidence="13" key="1">
    <citation type="submission" date="2022-10" db="EMBL/GenBank/DDBJ databases">
        <title>WGS of marine actinomycetes from Thailand.</title>
        <authorList>
            <person name="Thawai C."/>
        </authorList>
    </citation>
    <scope>NUCLEOTIDE SEQUENCE</scope>
    <source>
        <strain evidence="13">SW21</strain>
    </source>
</reference>
<evidence type="ECO:0000256" key="2">
    <source>
        <dbReference type="ARBA" id="ARBA00001974"/>
    </source>
</evidence>
<keyword evidence="9" id="KW-0198">Cysteine biosynthesis</keyword>
<dbReference type="GO" id="GO:0005829">
    <property type="term" value="C:cytosol"/>
    <property type="evidence" value="ECO:0007669"/>
    <property type="project" value="TreeGrafter"/>
</dbReference>
<feature type="domain" description="FAD-binding FR-type" evidence="12">
    <location>
        <begin position="30"/>
        <end position="248"/>
    </location>
</feature>
<keyword evidence="6" id="KW-0274">FAD</keyword>
<keyword evidence="9" id="KW-0028">Amino-acid biosynthesis</keyword>
<feature type="compositionally biased region" description="Low complexity" evidence="11">
    <location>
        <begin position="1"/>
        <end position="13"/>
    </location>
</feature>
<dbReference type="GO" id="GO:0019344">
    <property type="term" value="P:cysteine biosynthetic process"/>
    <property type="evidence" value="ECO:0007669"/>
    <property type="project" value="UniProtKB-KW"/>
</dbReference>
<evidence type="ECO:0000256" key="9">
    <source>
        <dbReference type="ARBA" id="ARBA00023192"/>
    </source>
</evidence>
<evidence type="ECO:0000313" key="14">
    <source>
        <dbReference type="Proteomes" id="UP001143347"/>
    </source>
</evidence>
<evidence type="ECO:0000256" key="8">
    <source>
        <dbReference type="ARBA" id="ARBA00023002"/>
    </source>
</evidence>
<dbReference type="Gene3D" id="2.40.30.10">
    <property type="entry name" value="Translation factors"/>
    <property type="match status" value="1"/>
</dbReference>
<dbReference type="SUPFAM" id="SSF52343">
    <property type="entry name" value="Ferredoxin reductase-like, C-terminal NADP-linked domain"/>
    <property type="match status" value="1"/>
</dbReference>
<evidence type="ECO:0000256" key="3">
    <source>
        <dbReference type="ARBA" id="ARBA00012604"/>
    </source>
</evidence>
<dbReference type="PROSITE" id="PS51384">
    <property type="entry name" value="FAD_FR"/>
    <property type="match status" value="1"/>
</dbReference>
<dbReference type="EMBL" id="JAPKFM010000012">
    <property type="protein sequence ID" value="MCX2965024.1"/>
    <property type="molecule type" value="Genomic_DNA"/>
</dbReference>
<dbReference type="GO" id="GO:0050660">
    <property type="term" value="F:flavin adenine dinucleotide binding"/>
    <property type="evidence" value="ECO:0007669"/>
    <property type="project" value="TreeGrafter"/>
</dbReference>
<proteinExistence type="predicted"/>
<dbReference type="EC" id="1.8.1.2" evidence="3"/>
<accession>A0A9X3I604</accession>
<dbReference type="InterPro" id="IPR001433">
    <property type="entry name" value="OxRdtase_FAD/NAD-bd"/>
</dbReference>
<dbReference type="FunFam" id="3.40.50.80:FF:000001">
    <property type="entry name" value="NADPH--cytochrome P450 reductase 1"/>
    <property type="match status" value="1"/>
</dbReference>
<dbReference type="Pfam" id="PF00175">
    <property type="entry name" value="NAD_binding_1"/>
    <property type="match status" value="1"/>
</dbReference>
<dbReference type="InterPro" id="IPR039261">
    <property type="entry name" value="FNR_nucleotide-bd"/>
</dbReference>
<organism evidence="13 14">
    <name type="scientific">Gordonia aquimaris</name>
    <dbReference type="NCBI Taxonomy" id="2984863"/>
    <lineage>
        <taxon>Bacteria</taxon>
        <taxon>Bacillati</taxon>
        <taxon>Actinomycetota</taxon>
        <taxon>Actinomycetes</taxon>
        <taxon>Mycobacteriales</taxon>
        <taxon>Gordoniaceae</taxon>
        <taxon>Gordonia</taxon>
    </lineage>
</organism>
<dbReference type="Proteomes" id="UP001143347">
    <property type="component" value="Unassembled WGS sequence"/>
</dbReference>
<comment type="cofactor">
    <cofactor evidence="2">
        <name>FAD</name>
        <dbReference type="ChEBI" id="CHEBI:57692"/>
    </cofactor>
</comment>
<protein>
    <recommendedName>
        <fullName evidence="3">assimilatory sulfite reductase (NADPH)</fullName>
        <ecNumber evidence="3">1.8.1.2</ecNumber>
    </recommendedName>
</protein>
<dbReference type="CDD" id="cd06199">
    <property type="entry name" value="SiR"/>
    <property type="match status" value="1"/>
</dbReference>
<dbReference type="GO" id="GO:0010181">
    <property type="term" value="F:FMN binding"/>
    <property type="evidence" value="ECO:0007669"/>
    <property type="project" value="TreeGrafter"/>
</dbReference>
<dbReference type="InterPro" id="IPR017927">
    <property type="entry name" value="FAD-bd_FR_type"/>
</dbReference>
<keyword evidence="5" id="KW-0288">FMN</keyword>